<name>N8YD06_ACIGI</name>
<evidence type="ECO:0000259" key="2">
    <source>
        <dbReference type="Pfam" id="PF20249"/>
    </source>
</evidence>
<dbReference type="CDD" id="cd20707">
    <property type="entry name" value="MIX_III"/>
    <property type="match status" value="1"/>
</dbReference>
<dbReference type="RefSeq" id="WP_004816955.1">
    <property type="nucleotide sequence ID" value="NZ_KB849454.1"/>
</dbReference>
<feature type="transmembrane region" description="Helical" evidence="1">
    <location>
        <begin position="864"/>
        <end position="883"/>
    </location>
</feature>
<keyword evidence="4" id="KW-1185">Reference proteome</keyword>
<gene>
    <name evidence="3" type="ORF">F964_00332</name>
</gene>
<dbReference type="PATRIC" id="fig|1217656.3.peg.327"/>
<protein>
    <recommendedName>
        <fullName evidence="2">Toxin VasX N-terminal region domain-containing protein</fullName>
    </recommendedName>
</protein>
<feature type="transmembrane region" description="Helical" evidence="1">
    <location>
        <begin position="895"/>
        <end position="916"/>
    </location>
</feature>
<evidence type="ECO:0000313" key="4">
    <source>
        <dbReference type="Proteomes" id="UP000013148"/>
    </source>
</evidence>
<dbReference type="HOGENOM" id="CLU_303596_0_0_6"/>
<feature type="domain" description="Toxin VasX N-terminal region" evidence="2">
    <location>
        <begin position="117"/>
        <end position="236"/>
    </location>
</feature>
<dbReference type="Pfam" id="PF20249">
    <property type="entry name" value="VasX_N"/>
    <property type="match status" value="1"/>
</dbReference>
<sequence>MTTDNQEYPCDFCKRDEGLQLLLARYVVVTKKGTYPGNTQNDTILSTYKKNDPELQDISDEKKKINSELEFRKKRNDFYKARGTYIEGSGKPKPTEPLRTITVSASRSAKSCFESINSIVPPEGYAYGLTTLRAGYLYVFMKHMDKWHEYEISQQGFLKRIDNNDYFSETISNSQSKEPCSKTVHRARALMITIPKASEATEIYMKYSEVKWSKDKKVENKNKYKKNMNVFNVKAYLNGMGNDDRQFPITEQNLNLIKNYNLEQYVFLDSNKSSAYLQTPWTLSNVSTNFENHYNQIFDYLSFKICSSEAIDNDEDSSVINKYDNYEVTELKDILSDNKKTRLFTGAIFCLDDYVGIIQDIASNALSVLEDTSVYTDQEKTLLDVEGLKLAFGINKDIYFTEAEKAEINKDPIFLDPSEQLSNEFGKYLKEQMQKKKTPEQIAEEEIRDKANQQKYKLQDWNKNYQSCLNDKIYSDAIKSKNEKDDQKSKKIDSLDEWALKLFINNIINEHYFYVTERDNPKSLSGNYELSSSILEFCKALPKCLDYFVKQLYLISDNKSLISDTLCCSSSDIKNSVSSYINYSNLSTIPWGDLISRTNSVISSLNSFEIAYLQSSISQFVLHLSPVAMRGIELHPNQLNPLTIMLGGYTQAPVKEGIIQAKNVSQFNNKLADLLIAYYKDTFGADVKISRDSMLSKIANDPLWNASREKLRINLPYLDVSTQNLPREKAHFINTISSMLLGNYSSDAVPNEVNTSNKLKIETEIPVNVFTDKKISFEHLVATGNFVFQSLAMYTVWTDQNLSGSEKGGRKAASLVGVGMALVEGTSMMLSKYFERKMAVGPLQNTKLISFSKDLANATTMKHLGWRTLGTLVGAVFGVFDMINGWNSFKSGERTYGSFLFLSGLTMVGSSLFIMLGLATHPIGLILLALSIGFAIYALYKREKELQKWLRKSFLGNPNEGMVSFGKYETQLSALNGLFK</sequence>
<keyword evidence="1" id="KW-0812">Transmembrane</keyword>
<feature type="transmembrane region" description="Helical" evidence="1">
    <location>
        <begin position="922"/>
        <end position="940"/>
    </location>
</feature>
<keyword evidence="1" id="KW-0472">Membrane</keyword>
<reference evidence="3 4" key="1">
    <citation type="submission" date="2013-02" db="EMBL/GenBank/DDBJ databases">
        <title>The Genome Sequence of Acinetobacter guillouiae NIPH 991.</title>
        <authorList>
            <consortium name="The Broad Institute Genome Sequencing Platform"/>
            <consortium name="The Broad Institute Genome Sequencing Center for Infectious Disease"/>
            <person name="Cerqueira G."/>
            <person name="Feldgarden M."/>
            <person name="Courvalin P."/>
            <person name="Perichon B."/>
            <person name="Grillot-Courvalin C."/>
            <person name="Clermont D."/>
            <person name="Rocha E."/>
            <person name="Yoon E.-J."/>
            <person name="Nemec A."/>
            <person name="Walker B."/>
            <person name="Young S.K."/>
            <person name="Zeng Q."/>
            <person name="Gargeya S."/>
            <person name="Fitzgerald M."/>
            <person name="Haas B."/>
            <person name="Abouelleil A."/>
            <person name="Alvarado L."/>
            <person name="Arachchi H.M."/>
            <person name="Berlin A.M."/>
            <person name="Chapman S.B."/>
            <person name="Dewar J."/>
            <person name="Goldberg J."/>
            <person name="Griggs A."/>
            <person name="Gujja S."/>
            <person name="Hansen M."/>
            <person name="Howarth C."/>
            <person name="Imamovic A."/>
            <person name="Larimer J."/>
            <person name="McCowan C."/>
            <person name="Murphy C."/>
            <person name="Neiman D."/>
            <person name="Pearson M."/>
            <person name="Priest M."/>
            <person name="Roberts A."/>
            <person name="Saif S."/>
            <person name="Shea T."/>
            <person name="Sisk P."/>
            <person name="Sykes S."/>
            <person name="Wortman J."/>
            <person name="Nusbaum C."/>
            <person name="Birren B."/>
        </authorList>
    </citation>
    <scope>NUCLEOTIDE SEQUENCE [LARGE SCALE GENOMIC DNA]</scope>
    <source>
        <strain evidence="3 4">NIPH 991</strain>
    </source>
</reference>
<accession>N8YD06</accession>
<dbReference type="AlphaFoldDB" id="N8YD06"/>
<evidence type="ECO:0000256" key="1">
    <source>
        <dbReference type="SAM" id="Phobius"/>
    </source>
</evidence>
<organism evidence="3 4">
    <name type="scientific">Acinetobacter guillouiae NIPH 991</name>
    <dbReference type="NCBI Taxonomy" id="1217656"/>
    <lineage>
        <taxon>Bacteria</taxon>
        <taxon>Pseudomonadati</taxon>
        <taxon>Pseudomonadota</taxon>
        <taxon>Gammaproteobacteria</taxon>
        <taxon>Moraxellales</taxon>
        <taxon>Moraxellaceae</taxon>
        <taxon>Acinetobacter</taxon>
    </lineage>
</organism>
<evidence type="ECO:0000313" key="3">
    <source>
        <dbReference type="EMBL" id="ENV19234.1"/>
    </source>
</evidence>
<dbReference type="Proteomes" id="UP000013148">
    <property type="component" value="Unassembled WGS sequence"/>
</dbReference>
<comment type="caution">
    <text evidence="3">The sequence shown here is derived from an EMBL/GenBank/DDBJ whole genome shotgun (WGS) entry which is preliminary data.</text>
</comment>
<proteinExistence type="predicted"/>
<dbReference type="EMBL" id="APPJ01000001">
    <property type="protein sequence ID" value="ENV19234.1"/>
    <property type="molecule type" value="Genomic_DNA"/>
</dbReference>
<dbReference type="InterPro" id="IPR046864">
    <property type="entry name" value="VasX_N"/>
</dbReference>
<keyword evidence="1" id="KW-1133">Transmembrane helix</keyword>